<keyword evidence="4" id="KW-1185">Reference proteome</keyword>
<protein>
    <submittedName>
        <fullName evidence="3">Uncharacterized protein</fullName>
    </submittedName>
</protein>
<feature type="region of interest" description="Disordered" evidence="1">
    <location>
        <begin position="1"/>
        <end position="24"/>
    </location>
</feature>
<evidence type="ECO:0000256" key="2">
    <source>
        <dbReference type="SAM" id="Phobius"/>
    </source>
</evidence>
<dbReference type="EnsemblMetazoa" id="XM_022808805">
    <property type="protein sequence ID" value="XP_022664540"/>
    <property type="gene ID" value="LOC111251788"/>
</dbReference>
<keyword evidence="2" id="KW-0472">Membrane</keyword>
<dbReference type="GeneID" id="111251788"/>
<dbReference type="KEGG" id="vde:111251788"/>
<evidence type="ECO:0000313" key="4">
    <source>
        <dbReference type="Proteomes" id="UP000594260"/>
    </source>
</evidence>
<evidence type="ECO:0000313" key="3">
    <source>
        <dbReference type="EnsemblMetazoa" id="XP_022664540"/>
    </source>
</evidence>
<dbReference type="InParanoid" id="A0A7M7KBT4"/>
<sequence length="264" mass="28931">MATSSPKMSPMPSPLNKDDDNFDPEYAAKLRSNPAVQLAVRSFRTMRRSALTPVARRLRDVMVQRYPVYPPAVNLNALNNTDWTEVAINVPRLSASYSMDAERSSKGLLHLNKLLRNTFGADIFIMVGTLLAFVGSAVTIFASYGSFASPETRPLVLGLGPPLIGIGFLFCLLRLFFCRSRNLCMHCTAYCQGPAAEDETKTKTGASGRLFTVMSGKKVHPILEQIQYGHNGLHINGTIKNGCPEASSSGNAERKYNGPIWTIT</sequence>
<name>A0A7M7KBT4_VARDE</name>
<feature type="transmembrane region" description="Helical" evidence="2">
    <location>
        <begin position="123"/>
        <end position="144"/>
    </location>
</feature>
<proteinExistence type="predicted"/>
<feature type="transmembrane region" description="Helical" evidence="2">
    <location>
        <begin position="156"/>
        <end position="177"/>
    </location>
</feature>
<dbReference type="AlphaFoldDB" id="A0A7M7KBT4"/>
<accession>A0A7M7KBT4</accession>
<dbReference type="RefSeq" id="XP_022664538.1">
    <property type="nucleotide sequence ID" value="XM_022808803.1"/>
</dbReference>
<dbReference type="OrthoDB" id="6512415at2759"/>
<dbReference type="EnsemblMetazoa" id="XM_022808803">
    <property type="protein sequence ID" value="XP_022664538"/>
    <property type="gene ID" value="LOC111251788"/>
</dbReference>
<organism evidence="3 4">
    <name type="scientific">Varroa destructor</name>
    <name type="common">Honeybee mite</name>
    <dbReference type="NCBI Taxonomy" id="109461"/>
    <lineage>
        <taxon>Eukaryota</taxon>
        <taxon>Metazoa</taxon>
        <taxon>Ecdysozoa</taxon>
        <taxon>Arthropoda</taxon>
        <taxon>Chelicerata</taxon>
        <taxon>Arachnida</taxon>
        <taxon>Acari</taxon>
        <taxon>Parasitiformes</taxon>
        <taxon>Mesostigmata</taxon>
        <taxon>Gamasina</taxon>
        <taxon>Dermanyssoidea</taxon>
        <taxon>Varroidae</taxon>
        <taxon>Varroa</taxon>
    </lineage>
</organism>
<keyword evidence="2" id="KW-0812">Transmembrane</keyword>
<reference evidence="3" key="1">
    <citation type="submission" date="2021-01" db="UniProtKB">
        <authorList>
            <consortium name="EnsemblMetazoa"/>
        </authorList>
    </citation>
    <scope>IDENTIFICATION</scope>
</reference>
<dbReference type="RefSeq" id="XP_022664540.1">
    <property type="nucleotide sequence ID" value="XM_022808805.1"/>
</dbReference>
<dbReference type="Proteomes" id="UP000594260">
    <property type="component" value="Unplaced"/>
</dbReference>
<evidence type="ECO:0000256" key="1">
    <source>
        <dbReference type="SAM" id="MobiDB-lite"/>
    </source>
</evidence>
<feature type="compositionally biased region" description="Low complexity" evidence="1">
    <location>
        <begin position="1"/>
        <end position="10"/>
    </location>
</feature>
<keyword evidence="2" id="KW-1133">Transmembrane helix</keyword>